<dbReference type="GO" id="GO:0016791">
    <property type="term" value="F:phosphatase activity"/>
    <property type="evidence" value="ECO:0007669"/>
    <property type="project" value="TreeGrafter"/>
</dbReference>
<evidence type="ECO:0000313" key="4">
    <source>
        <dbReference type="Proteomes" id="UP000185984"/>
    </source>
</evidence>
<dbReference type="InterPro" id="IPR050275">
    <property type="entry name" value="PGM_Phosphatase"/>
</dbReference>
<dbReference type="STRING" id="247279.NIES1031_04285"/>
<dbReference type="AlphaFoldDB" id="A0A1U7HYH7"/>
<feature type="binding site" evidence="2">
    <location>
        <position position="59"/>
    </location>
    <ligand>
        <name>substrate</name>
    </ligand>
</feature>
<sequence>MAISLYFLRHGQTECSRNNAFCGAIDPDLTPEGLEMAQAFATAYCHTSWDAVFSSPMQRTIATAKPLCEVIGIDPQLRDGLREINFGKWEGLSVDTVARDYHDDYIRWSADPAWYPPTGGELAVAIASRAMQVIEEIKNRYHSGNILVVSHKATIRIMLCSLLGIDVGRFRYRLGCPVGSLSIVEFGTHGPLLHALADRTHLDEHLRSLPGT</sequence>
<dbReference type="RefSeq" id="WP_073548396.1">
    <property type="nucleotide sequence ID" value="NZ_CAWMVK010000023.1"/>
</dbReference>
<dbReference type="CDD" id="cd07067">
    <property type="entry name" value="HP_PGM_like"/>
    <property type="match status" value="1"/>
</dbReference>
<dbReference type="Gene3D" id="3.40.50.1240">
    <property type="entry name" value="Phosphoglycerate mutase-like"/>
    <property type="match status" value="1"/>
</dbReference>
<name>A0A1U7HYH7_9CHRO</name>
<feature type="active site" description="Tele-phosphohistidine intermediate" evidence="1">
    <location>
        <position position="10"/>
    </location>
</feature>
<evidence type="ECO:0000256" key="2">
    <source>
        <dbReference type="PIRSR" id="PIRSR613078-2"/>
    </source>
</evidence>
<protein>
    <submittedName>
        <fullName evidence="3">Histidine phosphatase family protein</fullName>
    </submittedName>
</protein>
<dbReference type="EMBL" id="MRCC01000003">
    <property type="protein sequence ID" value="OKH28599.1"/>
    <property type="molecule type" value="Genomic_DNA"/>
</dbReference>
<dbReference type="PANTHER" id="PTHR48100">
    <property type="entry name" value="BROAD-SPECIFICITY PHOSPHATASE YOR283W-RELATED"/>
    <property type="match status" value="1"/>
</dbReference>
<dbReference type="SUPFAM" id="SSF53254">
    <property type="entry name" value="Phosphoglycerate mutase-like"/>
    <property type="match status" value="1"/>
</dbReference>
<accession>A0A1U7HYH7</accession>
<dbReference type="GO" id="GO:0005737">
    <property type="term" value="C:cytoplasm"/>
    <property type="evidence" value="ECO:0007669"/>
    <property type="project" value="TreeGrafter"/>
</dbReference>
<keyword evidence="4" id="KW-1185">Reference proteome</keyword>
<dbReference type="OrthoDB" id="9781415at2"/>
<dbReference type="SMART" id="SM00855">
    <property type="entry name" value="PGAM"/>
    <property type="match status" value="1"/>
</dbReference>
<feature type="active site" description="Proton donor/acceptor" evidence="1">
    <location>
        <position position="83"/>
    </location>
</feature>
<dbReference type="InterPro" id="IPR029033">
    <property type="entry name" value="His_PPase_superfam"/>
</dbReference>
<dbReference type="PANTHER" id="PTHR48100:SF1">
    <property type="entry name" value="HISTIDINE PHOSPHATASE FAMILY PROTEIN-RELATED"/>
    <property type="match status" value="1"/>
</dbReference>
<comment type="caution">
    <text evidence="3">The sequence shown here is derived from an EMBL/GenBank/DDBJ whole genome shotgun (WGS) entry which is preliminary data.</text>
</comment>
<dbReference type="InterPro" id="IPR013078">
    <property type="entry name" value="His_Pase_superF_clade-1"/>
</dbReference>
<organism evidence="3 4">
    <name type="scientific">Chroogloeocystis siderophila 5.2 s.c.1</name>
    <dbReference type="NCBI Taxonomy" id="247279"/>
    <lineage>
        <taxon>Bacteria</taxon>
        <taxon>Bacillati</taxon>
        <taxon>Cyanobacteriota</taxon>
        <taxon>Cyanophyceae</taxon>
        <taxon>Oscillatoriophycideae</taxon>
        <taxon>Chroococcales</taxon>
        <taxon>Chroococcaceae</taxon>
        <taxon>Chroogloeocystis</taxon>
    </lineage>
</organism>
<proteinExistence type="predicted"/>
<gene>
    <name evidence="3" type="ORF">NIES1031_04285</name>
</gene>
<dbReference type="Proteomes" id="UP000185984">
    <property type="component" value="Unassembled WGS sequence"/>
</dbReference>
<evidence type="ECO:0000313" key="3">
    <source>
        <dbReference type="EMBL" id="OKH28599.1"/>
    </source>
</evidence>
<reference evidence="3 4" key="1">
    <citation type="submission" date="2016-11" db="EMBL/GenBank/DDBJ databases">
        <title>Draft Genome Sequences of Nine Cyanobacterial Strains from Diverse Habitats.</title>
        <authorList>
            <person name="Zhu T."/>
            <person name="Hou S."/>
            <person name="Lu X."/>
            <person name="Hess W.R."/>
        </authorList>
    </citation>
    <scope>NUCLEOTIDE SEQUENCE [LARGE SCALE GENOMIC DNA]</scope>
    <source>
        <strain evidence="3 4">5.2 s.c.1</strain>
    </source>
</reference>
<evidence type="ECO:0000256" key="1">
    <source>
        <dbReference type="PIRSR" id="PIRSR613078-1"/>
    </source>
</evidence>
<dbReference type="Pfam" id="PF00300">
    <property type="entry name" value="His_Phos_1"/>
    <property type="match status" value="1"/>
</dbReference>